<dbReference type="EC" id="6.3.2.3" evidence="9"/>
<evidence type="ECO:0000256" key="5">
    <source>
        <dbReference type="ARBA" id="ARBA00022723"/>
    </source>
</evidence>
<keyword evidence="7 9" id="KW-0067">ATP-binding</keyword>
<dbReference type="FunFam" id="3.30.1490.50:FF:000002">
    <property type="entry name" value="Glutathione synthetase"/>
    <property type="match status" value="1"/>
</dbReference>
<evidence type="ECO:0000256" key="2">
    <source>
        <dbReference type="ARBA" id="ARBA00010385"/>
    </source>
</evidence>
<dbReference type="AlphaFoldDB" id="A0A1F5LTG0"/>
<comment type="catalytic activity">
    <reaction evidence="9">
        <text>gamma-L-glutamyl-L-cysteine + glycine + ATP = glutathione + ADP + phosphate + H(+)</text>
        <dbReference type="Rhea" id="RHEA:13557"/>
        <dbReference type="ChEBI" id="CHEBI:15378"/>
        <dbReference type="ChEBI" id="CHEBI:30616"/>
        <dbReference type="ChEBI" id="CHEBI:43474"/>
        <dbReference type="ChEBI" id="CHEBI:57305"/>
        <dbReference type="ChEBI" id="CHEBI:57925"/>
        <dbReference type="ChEBI" id="CHEBI:58173"/>
        <dbReference type="ChEBI" id="CHEBI:456216"/>
        <dbReference type="EC" id="6.3.2.3"/>
    </reaction>
</comment>
<feature type="binding site" evidence="10">
    <location>
        <position position="464"/>
    </location>
    <ligand>
        <name>ATP</name>
        <dbReference type="ChEBI" id="CHEBI:30616"/>
    </ligand>
</feature>
<dbReference type="STRING" id="1835702.A0A1F5LTG0"/>
<evidence type="ECO:0000256" key="3">
    <source>
        <dbReference type="ARBA" id="ARBA00022598"/>
    </source>
</evidence>
<evidence type="ECO:0000256" key="9">
    <source>
        <dbReference type="PIRNR" id="PIRNR001558"/>
    </source>
</evidence>
<dbReference type="PANTHER" id="PTHR11130">
    <property type="entry name" value="GLUTATHIONE SYNTHETASE"/>
    <property type="match status" value="1"/>
</dbReference>
<proteinExistence type="inferred from homology"/>
<dbReference type="PANTHER" id="PTHR11130:SF0">
    <property type="entry name" value="GLUTATHIONE SYNTHETASE"/>
    <property type="match status" value="1"/>
</dbReference>
<evidence type="ECO:0000313" key="13">
    <source>
        <dbReference type="EMBL" id="OGE56494.1"/>
    </source>
</evidence>
<comment type="pathway">
    <text evidence="1 9">Sulfur metabolism; glutathione biosynthesis; glutathione from L-cysteine and L-glutamate: step 2/2.</text>
</comment>
<dbReference type="UniPathway" id="UPA00142">
    <property type="reaction ID" value="UER00210"/>
</dbReference>
<dbReference type="SUPFAM" id="SSF52440">
    <property type="entry name" value="PreATP-grasp domain"/>
    <property type="match status" value="1"/>
</dbReference>
<dbReference type="InterPro" id="IPR014042">
    <property type="entry name" value="Glutathione_synthase_a-hlx"/>
</dbReference>
<dbReference type="OrthoDB" id="2020073at2759"/>
<protein>
    <recommendedName>
        <fullName evidence="9">Glutathione synthetase</fullName>
        <shortName evidence="9">GSH-S</shortName>
        <ecNumber evidence="9">6.3.2.3</ecNumber>
    </recommendedName>
</protein>
<dbReference type="Gene3D" id="3.30.1490.80">
    <property type="match status" value="1"/>
</dbReference>
<feature type="binding site" evidence="10">
    <location>
        <position position="498"/>
    </location>
    <ligand>
        <name>ATP</name>
        <dbReference type="ChEBI" id="CHEBI:30616"/>
    </ligand>
</feature>
<evidence type="ECO:0000256" key="6">
    <source>
        <dbReference type="ARBA" id="ARBA00022741"/>
    </source>
</evidence>
<dbReference type="GO" id="GO:0005524">
    <property type="term" value="F:ATP binding"/>
    <property type="evidence" value="ECO:0007669"/>
    <property type="project" value="UniProtKB-UniRule"/>
</dbReference>
<evidence type="ECO:0000259" key="12">
    <source>
        <dbReference type="Pfam" id="PF03199"/>
    </source>
</evidence>
<comment type="caution">
    <text evidence="13">The sequence shown here is derived from an EMBL/GenBank/DDBJ whole genome shotgun (WGS) entry which is preliminary data.</text>
</comment>
<dbReference type="Pfam" id="PF03199">
    <property type="entry name" value="GSH_synthase"/>
    <property type="match status" value="1"/>
</dbReference>
<dbReference type="GO" id="GO:0005829">
    <property type="term" value="C:cytosol"/>
    <property type="evidence" value="ECO:0007669"/>
    <property type="project" value="TreeGrafter"/>
</dbReference>
<dbReference type="PIRSF" id="PIRSF001558">
    <property type="entry name" value="GSHase"/>
    <property type="match status" value="1"/>
</dbReference>
<dbReference type="Gene3D" id="1.10.1080.10">
    <property type="entry name" value="Glutathione Synthetase, Chain A, domain 3"/>
    <property type="match status" value="1"/>
</dbReference>
<comment type="similarity">
    <text evidence="2 9">Belongs to the eukaryotic GSH synthase family.</text>
</comment>
<evidence type="ECO:0000313" key="14">
    <source>
        <dbReference type="Proteomes" id="UP000177622"/>
    </source>
</evidence>
<keyword evidence="8 9" id="KW-0460">Magnesium</keyword>
<keyword evidence="3 9" id="KW-0436">Ligase</keyword>
<keyword evidence="6 9" id="KW-0547">Nucleotide-binding</keyword>
<feature type="binding site" evidence="10">
    <location>
        <begin position="405"/>
        <end position="414"/>
    </location>
    <ligand>
        <name>ATP</name>
        <dbReference type="ChEBI" id="CHEBI:30616"/>
    </ligand>
</feature>
<dbReference type="InterPro" id="IPR014709">
    <property type="entry name" value="Glutathione_synthase_C_euk"/>
</dbReference>
<keyword evidence="14" id="KW-1185">Reference proteome</keyword>
<dbReference type="GO" id="GO:0000287">
    <property type="term" value="F:magnesium ion binding"/>
    <property type="evidence" value="ECO:0007669"/>
    <property type="project" value="UniProtKB-UniRule"/>
</dbReference>
<feature type="binding site" evidence="10">
    <location>
        <begin position="438"/>
        <end position="441"/>
    </location>
    <ligand>
        <name>ATP</name>
        <dbReference type="ChEBI" id="CHEBI:30616"/>
    </ligand>
</feature>
<reference evidence="13 14" key="1">
    <citation type="journal article" date="2016" name="Sci. Rep.">
        <title>Penicillium arizonense, a new, genome sequenced fungal species, reveals a high chemical diversity in secreted metabolites.</title>
        <authorList>
            <person name="Grijseels S."/>
            <person name="Nielsen J.C."/>
            <person name="Randelovic M."/>
            <person name="Nielsen J."/>
            <person name="Nielsen K.F."/>
            <person name="Workman M."/>
            <person name="Frisvad J.C."/>
        </authorList>
    </citation>
    <scope>NUCLEOTIDE SEQUENCE [LARGE SCALE GENOMIC DNA]</scope>
    <source>
        <strain evidence="13 14">CBS 141311</strain>
    </source>
</reference>
<dbReference type="InterPro" id="IPR004887">
    <property type="entry name" value="GSH_synth_subst-bd"/>
</dbReference>
<dbReference type="SUPFAM" id="SSF56059">
    <property type="entry name" value="Glutathione synthetase ATP-binding domain-like"/>
    <property type="match status" value="1"/>
</dbReference>
<feature type="binding site" evidence="11">
    <location>
        <position position="409"/>
    </location>
    <ligand>
        <name>Mg(2+)</name>
        <dbReference type="ChEBI" id="CHEBI:18420"/>
    </ligand>
</feature>
<dbReference type="EMBL" id="LXJU01000003">
    <property type="protein sequence ID" value="OGE56494.1"/>
    <property type="molecule type" value="Genomic_DNA"/>
</dbReference>
<dbReference type="InterPro" id="IPR005615">
    <property type="entry name" value="Glutathione_synthase"/>
</dbReference>
<feature type="binding site" evidence="10">
    <location>
        <position position="346"/>
    </location>
    <ligand>
        <name>ATP</name>
        <dbReference type="ChEBI" id="CHEBI:30616"/>
    </ligand>
</feature>
<dbReference type="Gene3D" id="3.30.470.20">
    <property type="entry name" value="ATP-grasp fold, B domain"/>
    <property type="match status" value="1"/>
</dbReference>
<dbReference type="InterPro" id="IPR016185">
    <property type="entry name" value="PreATP-grasp_dom_sf"/>
</dbReference>
<dbReference type="Gene3D" id="3.30.1490.50">
    <property type="match status" value="1"/>
</dbReference>
<evidence type="ECO:0000256" key="10">
    <source>
        <dbReference type="PIRSR" id="PIRSR001558-1"/>
    </source>
</evidence>
<evidence type="ECO:0000256" key="8">
    <source>
        <dbReference type="ARBA" id="ARBA00022842"/>
    </source>
</evidence>
<dbReference type="Proteomes" id="UP000177622">
    <property type="component" value="Unassembled WGS sequence"/>
</dbReference>
<feature type="domain" description="Glutathione synthase substrate-binding" evidence="12">
    <location>
        <begin position="236"/>
        <end position="342"/>
    </location>
</feature>
<dbReference type="Pfam" id="PF03917">
    <property type="entry name" value="GSH_synth_ATP"/>
    <property type="match status" value="1"/>
</dbReference>
<feature type="binding site" evidence="10">
    <location>
        <position position="416"/>
    </location>
    <ligand>
        <name>ATP</name>
        <dbReference type="ChEBI" id="CHEBI:30616"/>
    </ligand>
</feature>
<dbReference type="GeneID" id="34573218"/>
<evidence type="ECO:0000256" key="4">
    <source>
        <dbReference type="ARBA" id="ARBA00022684"/>
    </source>
</evidence>
<name>A0A1F5LTG0_PENAI</name>
<organism evidence="13 14">
    <name type="scientific">Penicillium arizonense</name>
    <dbReference type="NCBI Taxonomy" id="1835702"/>
    <lineage>
        <taxon>Eukaryota</taxon>
        <taxon>Fungi</taxon>
        <taxon>Dikarya</taxon>
        <taxon>Ascomycota</taxon>
        <taxon>Pezizomycotina</taxon>
        <taxon>Eurotiomycetes</taxon>
        <taxon>Eurotiomycetidae</taxon>
        <taxon>Eurotiales</taxon>
        <taxon>Aspergillaceae</taxon>
        <taxon>Penicillium</taxon>
    </lineage>
</organism>
<comment type="cofactor">
    <cofactor evidence="9 11">
        <name>Mg(2+)</name>
        <dbReference type="ChEBI" id="CHEBI:18420"/>
    </cofactor>
    <text evidence="9 11">Binds 1 Mg(2+) ion per subunit.</text>
</comment>
<sequence>MASRSIDTRYFESSEDQMTNLLDQIKDWQINHGFLLKLMPSEEDHSVLSYPVSVSVFPTAFPRTQFNRAIDLQKVYNELYSAIAEDEKWLYSVTKDLIPVEPLARALWGIYEETKKAGIVQNISAGIFRSDYMLHLNDNDESISVSPRSIFESSLKQVEFNAFSCAGGSHANRVADMHRYLTRIGEYDLGQEQRGKEKIEMKSLPPNNNIGGIASCLASAHAVYGSPKSRSAQQTAVLFIVQPNNFNIADERPIEYALWDRDEPVPAYRLNWGDILRDTSLTDSRQLLFHPPWMKSKSPVEISVVYMRAGYETHEYDVTGCQARLQLEKSTAIKCPSILSHISTFKKVQQALTAPGALERFLSAEKAAAVRATFVPVYPLDESPAGLHARKLATDPKESARFILKPSLEGGGHNIYGDEIPDFLSSVSHPEWSSYILMERIMPPILQNVLMGPAGVYEGEVVSELGIFGSTLWQKCTDSERRCEVLENSTAGWSFKTKYSEIDEMSVVKGYGCFDTPRLMED</sequence>
<dbReference type="Gene3D" id="3.40.50.1760">
    <property type="entry name" value="Glutathione synthase, substrate-binding domain superfamily, eukaryotic"/>
    <property type="match status" value="1"/>
</dbReference>
<evidence type="ECO:0000256" key="1">
    <source>
        <dbReference type="ARBA" id="ARBA00004965"/>
    </source>
</evidence>
<accession>A0A1F5LTG0</accession>
<dbReference type="InterPro" id="IPR037013">
    <property type="entry name" value="GSH-S_sub-bd_sf"/>
</dbReference>
<gene>
    <name evidence="13" type="ORF">PENARI_c003G06953</name>
</gene>
<dbReference type="InterPro" id="IPR014049">
    <property type="entry name" value="Glutathione_synthase_N_euk"/>
</dbReference>
<dbReference type="NCBIfam" id="TIGR01986">
    <property type="entry name" value="glut_syn_euk"/>
    <property type="match status" value="1"/>
</dbReference>
<dbReference type="RefSeq" id="XP_022491922.1">
    <property type="nucleotide sequence ID" value="XM_022628484.1"/>
</dbReference>
<dbReference type="GO" id="GO:0043295">
    <property type="term" value="F:glutathione binding"/>
    <property type="evidence" value="ECO:0007669"/>
    <property type="project" value="UniProtKB-UniRule"/>
</dbReference>
<evidence type="ECO:0000256" key="11">
    <source>
        <dbReference type="PIRSR" id="PIRSR001558-2"/>
    </source>
</evidence>
<feature type="binding site" evidence="10">
    <location>
        <position position="504"/>
    </location>
    <ligand>
        <name>ATP</name>
        <dbReference type="ChEBI" id="CHEBI:30616"/>
    </ligand>
</feature>
<evidence type="ECO:0000256" key="7">
    <source>
        <dbReference type="ARBA" id="ARBA00022840"/>
    </source>
</evidence>
<dbReference type="GO" id="GO:0004363">
    <property type="term" value="F:glutathione synthase activity"/>
    <property type="evidence" value="ECO:0007669"/>
    <property type="project" value="UniProtKB-UniRule"/>
</dbReference>
<keyword evidence="5 9" id="KW-0479">Metal-binding</keyword>
<keyword evidence="4 9" id="KW-0317">Glutathione biosynthesis</keyword>